<organism evidence="2">
    <name type="scientific">Aegilops tauschii</name>
    <name type="common">Tausch's goatgrass</name>
    <name type="synonym">Aegilops squarrosa</name>
    <dbReference type="NCBI Taxonomy" id="37682"/>
    <lineage>
        <taxon>Eukaryota</taxon>
        <taxon>Viridiplantae</taxon>
        <taxon>Streptophyta</taxon>
        <taxon>Embryophyta</taxon>
        <taxon>Tracheophyta</taxon>
        <taxon>Spermatophyta</taxon>
        <taxon>Magnoliopsida</taxon>
        <taxon>Liliopsida</taxon>
        <taxon>Poales</taxon>
        <taxon>Poaceae</taxon>
        <taxon>BOP clade</taxon>
        <taxon>Pooideae</taxon>
        <taxon>Triticodae</taxon>
        <taxon>Triticeae</taxon>
        <taxon>Triticinae</taxon>
        <taxon>Aegilops</taxon>
    </lineage>
</organism>
<evidence type="ECO:0000313" key="2">
    <source>
        <dbReference type="EnsemblPlants" id="EMT28540"/>
    </source>
</evidence>
<protein>
    <submittedName>
        <fullName evidence="2">Protein FAR1-RELATED SEQUENCE 5</fullName>
    </submittedName>
</protein>
<name>M8BU25_AEGTA</name>
<feature type="compositionally biased region" description="Polar residues" evidence="1">
    <location>
        <begin position="795"/>
        <end position="811"/>
    </location>
</feature>
<dbReference type="Pfam" id="PF03101">
    <property type="entry name" value="FAR1"/>
    <property type="match status" value="1"/>
</dbReference>
<reference evidence="2" key="1">
    <citation type="submission" date="2015-06" db="UniProtKB">
        <authorList>
            <consortium name="EnsemblPlants"/>
        </authorList>
    </citation>
    <scope>IDENTIFICATION</scope>
</reference>
<feature type="compositionally biased region" description="Basic and acidic residues" evidence="1">
    <location>
        <begin position="851"/>
        <end position="864"/>
    </location>
</feature>
<feature type="compositionally biased region" description="Basic and acidic residues" evidence="1">
    <location>
        <begin position="884"/>
        <end position="898"/>
    </location>
</feature>
<proteinExistence type="predicted"/>
<dbReference type="InterPro" id="IPR007527">
    <property type="entry name" value="Znf_SWIM"/>
</dbReference>
<feature type="region of interest" description="Disordered" evidence="1">
    <location>
        <begin position="1"/>
        <end position="45"/>
    </location>
</feature>
<dbReference type="Pfam" id="PF10551">
    <property type="entry name" value="MULE"/>
    <property type="match status" value="1"/>
</dbReference>
<dbReference type="InterPro" id="IPR004330">
    <property type="entry name" value="FAR1_DNA_bnd_dom"/>
</dbReference>
<sequence length="1808" mass="206415">MEFAETGISLLVRGSGSRPSNDSTEPPISPDSSGFSRHPGAMGTVREFVEDDPSGRFADLLDTVEGVVPDGSDSDEKKSTRAENIYVTMDDKVGWVSRKRRDVMPDERSTSADRVIALEKALTGFADNHSETVVIPSVGLTFDSINEAYEFYNLYSWETGFGVRYAKSRSNVKGTKCMQEFVCCYSGKPKEANSKSSRCQCQAMIRLLRTDDEGWYINEFRSNHNHHMLNTCAEKLRFPSHRHIDKYTRELVSQLRQNNVNVSKVYSIIATFFGRVENVPFTKRCLRTLCGKLSREQADDDVRNTMAIFSEMKAQDGEFTYNVQVDDESRIRTHMWTNGRSKTQFHHFGDVVTFDTTYKTNLYDMPFGLFVGVNNHFQSVLYAGVLMRDETEDTFKWIFDEFMKMMGGKKPITILTDQARAMEKAIEDVYPNSTHRWCKWHVLKKAKENLGAHYTKKSDFRAEFHKLVHEMLTIDEFEDGWAALLDKYSLKNNPYLTQIYETRLKWAKPYFAGKFCARQTSTGRSETANHMLKQYVPPSCSMNLFVKQYNKLQFDREQEEGFQEKRTRLSRAVLKVNTALEVHASKIYTRKMFEILGEILYESGRYDVEEIIAKQKYIVTHQKAEHREKWFKCRFEVNVTDNLGYFSCICGLFEHMGMVCCHSLQVMVFLRLKQIPPRHILKRWSIHGRDNLPGHLKHYQQDMGPPDAPTFRHSALYITALEVANMGDRNPAAFEFMMSGLVELRTRGGEVCAFNDGLGVVEQQVSNNAVAVGPKLNTISSVRSVEGNRTKSRDATSVSVHPPMSQASEASCPNGDGYNSEFSEAASRLMTNTEEELLAPERNKKRGRPTTSRDKAPYEKDSAKRSRFCSVCRGKGHKSSTCPDRGDVPKKERKRELHSGSTDGQFAMQAMGSVKPNPSEIESKEDGEMPVSTVEVYDLTEGFGENDPVACVEQVEEIEPERAVDRLFTVVLYKRPWASWEDEDEVDSLAWYAPRKEMDSGEGAALNPLSMSDDPAAWARRYRHRSRSWSRVYESRKKSKGSKIHVDSCFAPKDGFEVVHQFTPDQRAAVVDIGLGGMLNVDNFTHMDREFSWELLLNTDVERSALKISDGVYVTFNVIGIHNILGTPVEGEIEIDNRYVAPTVDQIHKIRAMLDLEDVPLYLTPADLRWALKKPCQTPFSEEDKVRTQVGFAMLCIATCFSPRDKRTTVPGEAYEICMDPSNLHMVNWGKYIYTELLRAAARCKQVLREGRTPHVYGCPLVLQALYFDSVDCSAFVAPDLSVRPRIRFFTAGNLSKLILGNTIPGSIPKKYGVMKPRMVPTQNLPWDTTQMRRKIAEAKAFIDRSLREHSLASTERNRKFSQRLAELNSRAICFVNNNMRMEIEKHMENERVMTRRHMEALIKYVEGTSRTEAINPGQFIPTTGVLHPVVIRPEPVLLSPPECEHLQHAGMGSSLMLPGEADVNQMAVPVLSSMPIRMSMGSFGQFYLNGGLASVSRPDEIMGFVHLGKRKERDFDEGGEVIIYQGRRDSDPPKEMNLLSRFGGIGDGDSGSSSSVPCTQHGRSPFSIPGFTYEFVSLAVANQGWENMTQCSRDVLDSAWFDHPGPPHIIMYGNEFYANFHQPGGLDDKGFEVINMLMTEHDGRWHKNFDRSRFRHPLPPYFAILVPMKGGNGYHVMYIFDMMKKIVHVMDPKRAQYNILELKRRHTGCMDRLLFALCKCIETFFDGWHVREDEFTRKAHHMMHEPSSSNDSTFYNIHCMWWFDGEYMQKEIWQDQLTPFRQQLMRMVLTLPGNRALPPQDVVEPEV</sequence>
<feature type="region of interest" description="Disordered" evidence="1">
    <location>
        <begin position="783"/>
        <end position="901"/>
    </location>
</feature>
<dbReference type="InterPro" id="IPR031052">
    <property type="entry name" value="FHY3/FAR1"/>
</dbReference>
<dbReference type="PROSITE" id="PS50966">
    <property type="entry name" value="ZF_SWIM"/>
    <property type="match status" value="1"/>
</dbReference>
<evidence type="ECO:0000256" key="1">
    <source>
        <dbReference type="SAM" id="MobiDB-lite"/>
    </source>
</evidence>
<feature type="compositionally biased region" description="Polar residues" evidence="1">
    <location>
        <begin position="17"/>
        <end position="35"/>
    </location>
</feature>
<dbReference type="InterPro" id="IPR018289">
    <property type="entry name" value="MULE_transposase_dom"/>
</dbReference>
<dbReference type="PANTHER" id="PTHR31669">
    <property type="entry name" value="PROTEIN FAR1-RELATED SEQUENCE 10-RELATED"/>
    <property type="match status" value="1"/>
</dbReference>
<dbReference type="GO" id="GO:0008270">
    <property type="term" value="F:zinc ion binding"/>
    <property type="evidence" value="ECO:0007669"/>
    <property type="project" value="InterPro"/>
</dbReference>
<dbReference type="EnsemblPlants" id="EMT28540">
    <property type="protein sequence ID" value="EMT28540"/>
    <property type="gene ID" value="F775_00001"/>
</dbReference>
<accession>M8BU25</accession>
<dbReference type="PANTHER" id="PTHR31669:SF307">
    <property type="entry name" value="PROTEIN FAR1-RELATED SEQUENCE"/>
    <property type="match status" value="1"/>
</dbReference>
<dbReference type="GO" id="GO:0006355">
    <property type="term" value="P:regulation of DNA-templated transcription"/>
    <property type="evidence" value="ECO:0007669"/>
    <property type="project" value="InterPro"/>
</dbReference>